<dbReference type="OrthoDB" id="9805013at2"/>
<dbReference type="RefSeq" id="WP_051506474.1">
    <property type="nucleotide sequence ID" value="NZ_JEOB01000002.1"/>
</dbReference>
<dbReference type="Proteomes" id="UP000021369">
    <property type="component" value="Unassembled WGS sequence"/>
</dbReference>
<sequence>MKVLYIDATVRKNSRTAELGELVLEKLGGTVDRIKLCEYDFPKTKAEYLEKRDKACASGDFSDNMFNHARLFADTDVIVIAAPYWDMSFPATLKQFFEEITVAGLTFECRPDGSFRGLCKVNKLYYVTTAGGTIFSDEYGFGYVRTLAQNFYGIGECVMFKAEGLDIWGADIDSIMSDAKDRICKYLGEGT</sequence>
<dbReference type="InterPro" id="IPR003680">
    <property type="entry name" value="Flavodoxin_fold"/>
</dbReference>
<evidence type="ECO:0000259" key="1">
    <source>
        <dbReference type="Pfam" id="PF02525"/>
    </source>
</evidence>
<proteinExistence type="predicted"/>
<comment type="caution">
    <text evidence="2">The sequence shown here is derived from an EMBL/GenBank/DDBJ whole genome shotgun (WGS) entry which is preliminary data.</text>
</comment>
<feature type="domain" description="Flavodoxin-like fold" evidence="1">
    <location>
        <begin position="1"/>
        <end position="186"/>
    </location>
</feature>
<dbReference type="Pfam" id="PF02525">
    <property type="entry name" value="Flavodoxin_2"/>
    <property type="match status" value="1"/>
</dbReference>
<dbReference type="InterPro" id="IPR050104">
    <property type="entry name" value="FMN-dep_NADH:Q_OxRdtase_AzoR1"/>
</dbReference>
<dbReference type="SUPFAM" id="SSF52218">
    <property type="entry name" value="Flavoproteins"/>
    <property type="match status" value="1"/>
</dbReference>
<name>A0A011UHA9_RUMAL</name>
<evidence type="ECO:0000313" key="2">
    <source>
        <dbReference type="EMBL" id="EXM40029.1"/>
    </source>
</evidence>
<protein>
    <submittedName>
        <fullName evidence="2">Flavodoxin</fullName>
    </submittedName>
</protein>
<dbReference type="EMBL" id="JEOB01000002">
    <property type="protein sequence ID" value="EXM40029.1"/>
    <property type="molecule type" value="Genomic_DNA"/>
</dbReference>
<dbReference type="PANTHER" id="PTHR43741:SF4">
    <property type="entry name" value="FMN-DEPENDENT NADH:QUINONE OXIDOREDUCTASE"/>
    <property type="match status" value="1"/>
</dbReference>
<organism evidence="2 3">
    <name type="scientific">Ruminococcus albus SY3</name>
    <dbReference type="NCBI Taxonomy" id="1341156"/>
    <lineage>
        <taxon>Bacteria</taxon>
        <taxon>Bacillati</taxon>
        <taxon>Bacillota</taxon>
        <taxon>Clostridia</taxon>
        <taxon>Eubacteriales</taxon>
        <taxon>Oscillospiraceae</taxon>
        <taxon>Ruminococcus</taxon>
    </lineage>
</organism>
<accession>A0A011UHA9</accession>
<dbReference type="PATRIC" id="fig|1341156.4.peg.1351"/>
<dbReference type="Gene3D" id="3.40.50.360">
    <property type="match status" value="1"/>
</dbReference>
<dbReference type="PANTHER" id="PTHR43741">
    <property type="entry name" value="FMN-DEPENDENT NADH-AZOREDUCTASE 1"/>
    <property type="match status" value="1"/>
</dbReference>
<keyword evidence="3" id="KW-1185">Reference proteome</keyword>
<reference evidence="2 3" key="1">
    <citation type="submission" date="2013-06" db="EMBL/GenBank/DDBJ databases">
        <title>Rumen cellulosomics: divergent fiber-degrading strategies revealed by comparative genome-wide analysis of six Ruminococcal strains.</title>
        <authorList>
            <person name="Dassa B."/>
            <person name="Borovok I."/>
            <person name="Lamed R."/>
            <person name="Flint H."/>
            <person name="Yeoman C.J."/>
            <person name="White B."/>
            <person name="Bayer E.A."/>
        </authorList>
    </citation>
    <scope>NUCLEOTIDE SEQUENCE [LARGE SCALE GENOMIC DNA]</scope>
    <source>
        <strain evidence="2 3">SY3</strain>
    </source>
</reference>
<dbReference type="InterPro" id="IPR029039">
    <property type="entry name" value="Flavoprotein-like_sf"/>
</dbReference>
<dbReference type="AlphaFoldDB" id="A0A011UHA9"/>
<gene>
    <name evidence="2" type="ORF">RASY3_10245</name>
</gene>
<evidence type="ECO:0000313" key="3">
    <source>
        <dbReference type="Proteomes" id="UP000021369"/>
    </source>
</evidence>